<evidence type="ECO:0000256" key="1">
    <source>
        <dbReference type="ARBA" id="ARBA00008455"/>
    </source>
</evidence>
<dbReference type="Gene3D" id="3.90.70.10">
    <property type="entry name" value="Cysteine proteinases"/>
    <property type="match status" value="1"/>
</dbReference>
<evidence type="ECO:0000256" key="7">
    <source>
        <dbReference type="SAM" id="SignalP"/>
    </source>
</evidence>
<dbReference type="Proteomes" id="UP000582659">
    <property type="component" value="Unassembled WGS sequence"/>
</dbReference>
<evidence type="ECO:0000259" key="9">
    <source>
        <dbReference type="SMART" id="SM00848"/>
    </source>
</evidence>
<feature type="domain" description="Cathepsin propeptide inhibitor" evidence="9">
    <location>
        <begin position="71"/>
        <end position="127"/>
    </location>
</feature>
<keyword evidence="5" id="KW-0865">Zymogen</keyword>
<dbReference type="SMART" id="SM00848">
    <property type="entry name" value="Inhibitor_I29"/>
    <property type="match status" value="1"/>
</dbReference>
<dbReference type="PRINTS" id="PR00705">
    <property type="entry name" value="PAPAIN"/>
</dbReference>
<dbReference type="Pfam" id="PF08246">
    <property type="entry name" value="Inhibitor_I29"/>
    <property type="match status" value="1"/>
</dbReference>
<evidence type="ECO:0000256" key="5">
    <source>
        <dbReference type="ARBA" id="ARBA00023145"/>
    </source>
</evidence>
<keyword evidence="3" id="KW-0378">Hydrolase</keyword>
<keyword evidence="6" id="KW-1015">Disulfide bond</keyword>
<evidence type="ECO:0000256" key="4">
    <source>
        <dbReference type="ARBA" id="ARBA00022807"/>
    </source>
</evidence>
<proteinExistence type="inferred from homology"/>
<dbReference type="InterPro" id="IPR013201">
    <property type="entry name" value="Prot_inhib_I29"/>
</dbReference>
<dbReference type="PANTHER" id="PTHR12411">
    <property type="entry name" value="CYSTEINE PROTEASE FAMILY C1-RELATED"/>
    <property type="match status" value="1"/>
</dbReference>
<dbReference type="GO" id="GO:0008234">
    <property type="term" value="F:cysteine-type peptidase activity"/>
    <property type="evidence" value="ECO:0007669"/>
    <property type="project" value="UniProtKB-KW"/>
</dbReference>
<dbReference type="GO" id="GO:0006508">
    <property type="term" value="P:proteolysis"/>
    <property type="evidence" value="ECO:0007669"/>
    <property type="project" value="UniProtKB-KW"/>
</dbReference>
<organism evidence="10 11">
    <name type="scientific">Bursaphelenchus xylophilus</name>
    <name type="common">Pinewood nematode worm</name>
    <name type="synonym">Aphelenchoides xylophilus</name>
    <dbReference type="NCBI Taxonomy" id="6326"/>
    <lineage>
        <taxon>Eukaryota</taxon>
        <taxon>Metazoa</taxon>
        <taxon>Ecdysozoa</taxon>
        <taxon>Nematoda</taxon>
        <taxon>Chromadorea</taxon>
        <taxon>Rhabditida</taxon>
        <taxon>Tylenchina</taxon>
        <taxon>Tylenchomorpha</taxon>
        <taxon>Aphelenchoidea</taxon>
        <taxon>Aphelenchoididae</taxon>
        <taxon>Bursaphelenchus</taxon>
    </lineage>
</organism>
<dbReference type="InterPro" id="IPR000169">
    <property type="entry name" value="Pept_cys_AS"/>
</dbReference>
<dbReference type="OrthoDB" id="10253408at2759"/>
<evidence type="ECO:0000256" key="3">
    <source>
        <dbReference type="ARBA" id="ARBA00022801"/>
    </source>
</evidence>
<keyword evidence="11" id="KW-1185">Reference proteome</keyword>
<dbReference type="InterPro" id="IPR039417">
    <property type="entry name" value="Peptidase_C1A_papain-like"/>
</dbReference>
<feature type="signal peptide" evidence="7">
    <location>
        <begin position="1"/>
        <end position="17"/>
    </location>
</feature>
<sequence>MIAKLSLLLTIVLIVDGKSKFEGFDVEKILNGDDSLDGLKNLEEKTKNTLKLAKGLKNKLGEQEQKDFGEFLKFIAQHNKHYGNETHLKHHFSNYQNTLKDIEKLNAQNNGATFAPNQFSDLSDEEFSAQFTGAKVHGKPKGGVPYKNLQNSRTKRATLPDNFDWRDKNAVTSVKNQAKCGCCYAFASLASTESVFYIANNYTYDMSEQQIVSCSPDTQNQGCAGGYIDETLETIAKNGVGLEDEYPYTSGTTGNVTACVENQPRYAFISNYTVVTSYDEDEMKEAIYTKGPAVVVIDSRQLKSYDKGILDPVKPADGWKIDHAVSVIGYGVNAKGVTFWWAKNSWGSSWGGLNGFFKVRRGTNALDLGNTILIPLV</sequence>
<dbReference type="EMBL" id="CAJFDI010000001">
    <property type="protein sequence ID" value="CAD5211763.1"/>
    <property type="molecule type" value="Genomic_DNA"/>
</dbReference>
<dbReference type="SUPFAM" id="SSF54001">
    <property type="entry name" value="Cysteine proteinases"/>
    <property type="match status" value="1"/>
</dbReference>
<keyword evidence="4" id="KW-0788">Thiol protease</keyword>
<keyword evidence="7" id="KW-0732">Signal</keyword>
<evidence type="ECO:0000313" key="11">
    <source>
        <dbReference type="Proteomes" id="UP000659654"/>
    </source>
</evidence>
<comment type="caution">
    <text evidence="10">The sequence shown here is derived from an EMBL/GenBank/DDBJ whole genome shotgun (WGS) entry which is preliminary data.</text>
</comment>
<comment type="similarity">
    <text evidence="1">Belongs to the peptidase C1 family.</text>
</comment>
<dbReference type="AlphaFoldDB" id="A0A7I8XNM0"/>
<evidence type="ECO:0000313" key="10">
    <source>
        <dbReference type="EMBL" id="CAD5211763.1"/>
    </source>
</evidence>
<dbReference type="InterPro" id="IPR013128">
    <property type="entry name" value="Peptidase_C1A"/>
</dbReference>
<protein>
    <submittedName>
        <fullName evidence="10">(pine wood nematode) hypothetical protein</fullName>
    </submittedName>
</protein>
<dbReference type="Pfam" id="PF00112">
    <property type="entry name" value="Peptidase_C1"/>
    <property type="match status" value="1"/>
</dbReference>
<dbReference type="InterPro" id="IPR038765">
    <property type="entry name" value="Papain-like_cys_pep_sf"/>
</dbReference>
<dbReference type="Proteomes" id="UP000659654">
    <property type="component" value="Unassembled WGS sequence"/>
</dbReference>
<name>A0A7I8XNM0_BURXY</name>
<keyword evidence="2" id="KW-0645">Protease</keyword>
<feature type="domain" description="Peptidase C1A papain C-terminal" evidence="8">
    <location>
        <begin position="159"/>
        <end position="376"/>
    </location>
</feature>
<dbReference type="PROSITE" id="PS00139">
    <property type="entry name" value="THIOL_PROTEASE_CYS"/>
    <property type="match status" value="1"/>
</dbReference>
<dbReference type="EMBL" id="CAJFCV020000001">
    <property type="protein sequence ID" value="CAG9089108.1"/>
    <property type="molecule type" value="Genomic_DNA"/>
</dbReference>
<evidence type="ECO:0000256" key="6">
    <source>
        <dbReference type="ARBA" id="ARBA00023157"/>
    </source>
</evidence>
<dbReference type="SMR" id="A0A7I8XNM0"/>
<evidence type="ECO:0000256" key="2">
    <source>
        <dbReference type="ARBA" id="ARBA00022670"/>
    </source>
</evidence>
<accession>A0A7I8XNM0</accession>
<reference evidence="10" key="1">
    <citation type="submission" date="2020-09" db="EMBL/GenBank/DDBJ databases">
        <authorList>
            <person name="Kikuchi T."/>
        </authorList>
    </citation>
    <scope>NUCLEOTIDE SEQUENCE</scope>
    <source>
        <strain evidence="10">Ka4C1</strain>
    </source>
</reference>
<dbReference type="CDD" id="cd02248">
    <property type="entry name" value="Peptidase_C1A"/>
    <property type="match status" value="1"/>
</dbReference>
<gene>
    <name evidence="10" type="ORF">BXYJ_LOCUS2591</name>
</gene>
<dbReference type="InterPro" id="IPR000668">
    <property type="entry name" value="Peptidase_C1A_C"/>
</dbReference>
<evidence type="ECO:0000259" key="8">
    <source>
        <dbReference type="SMART" id="SM00645"/>
    </source>
</evidence>
<dbReference type="SMART" id="SM00645">
    <property type="entry name" value="Pept_C1"/>
    <property type="match status" value="1"/>
</dbReference>
<feature type="chain" id="PRO_5035239926" evidence="7">
    <location>
        <begin position="18"/>
        <end position="377"/>
    </location>
</feature>